<keyword evidence="3" id="KW-1185">Reference proteome</keyword>
<feature type="region of interest" description="Disordered" evidence="1">
    <location>
        <begin position="258"/>
        <end position="279"/>
    </location>
</feature>
<evidence type="ECO:0000256" key="1">
    <source>
        <dbReference type="SAM" id="MobiDB-lite"/>
    </source>
</evidence>
<feature type="region of interest" description="Disordered" evidence="1">
    <location>
        <begin position="90"/>
        <end position="110"/>
    </location>
</feature>
<dbReference type="AlphaFoldDB" id="A0AAD1Y841"/>
<organism evidence="2 3">
    <name type="scientific">Euplotes crassus</name>
    <dbReference type="NCBI Taxonomy" id="5936"/>
    <lineage>
        <taxon>Eukaryota</taxon>
        <taxon>Sar</taxon>
        <taxon>Alveolata</taxon>
        <taxon>Ciliophora</taxon>
        <taxon>Intramacronucleata</taxon>
        <taxon>Spirotrichea</taxon>
        <taxon>Hypotrichia</taxon>
        <taxon>Euplotida</taxon>
        <taxon>Euplotidae</taxon>
        <taxon>Moneuplotes</taxon>
    </lineage>
</organism>
<feature type="compositionally biased region" description="Polar residues" evidence="1">
    <location>
        <begin position="90"/>
        <end position="109"/>
    </location>
</feature>
<feature type="compositionally biased region" description="Polar residues" evidence="1">
    <location>
        <begin position="473"/>
        <end position="483"/>
    </location>
</feature>
<accession>A0AAD1Y841</accession>
<dbReference type="EMBL" id="CAMPGE010028933">
    <property type="protein sequence ID" value="CAI2386424.1"/>
    <property type="molecule type" value="Genomic_DNA"/>
</dbReference>
<evidence type="ECO:0000313" key="2">
    <source>
        <dbReference type="EMBL" id="CAI2386424.1"/>
    </source>
</evidence>
<gene>
    <name evidence="2" type="ORF">ECRASSUSDP1_LOCUS28041</name>
</gene>
<feature type="region of interest" description="Disordered" evidence="1">
    <location>
        <begin position="459"/>
        <end position="483"/>
    </location>
</feature>
<proteinExistence type="predicted"/>
<comment type="caution">
    <text evidence="2">The sequence shown here is derived from an EMBL/GenBank/DDBJ whole genome shotgun (WGS) entry which is preliminary data.</text>
</comment>
<dbReference type="Proteomes" id="UP001295684">
    <property type="component" value="Unassembled WGS sequence"/>
</dbReference>
<sequence>MSKFELIKNGFTFEHDQDQDSINTDELLMEDIIQEDQDSSAKNCGNQFEHENEAAIQKSPETRLPLADIAIKEDDGNITAGSIRDRKPVTSINSKPQDVSIEVSKSPQRSPIEPYKKFSIKKERILREKIKYSQESLKLSNKANIELNCNDSNMLKKLDKKEEALIEEIRELNPPTFRQNKKASQQKDFISVSLKRKIDICPYQNDSMSNPKFQDLSYNTHCNDNSLSKSDYKTADASNSKYDAFNRNTIDSTCSGPHMASVQHLSTADDELHSEKKSRNKDCKKLREFNIFTQESQSKNDEIINQDITYESFSNSRSYHQLYLKKKDYGKRPRKNSQQKAIPCPQPIVKKVDLSLVQDNNSTPQEGVTYQPLRNATRPKKMREALPIEASVVKQTESIKKNLEICGRMNSGRIVKNKSSKNLSKPMHSKNIQTANDSFVNQQKIINELLKELQAERKKKSEIESQNKHKRSNSGFIQKNNHTTLPLTSRMGEYLYDSSTLDNDRSQVFAKKNSTCVNPPSCEKSFLNKSAINMSVNLKQEVTDFRKRYTRGRYNQLTKKEVIQTKYSKVKKSLKIKKQIDQENSKPKAYNIRQQEISKYYQYQKKLIDSQKFKVRRNTQSCSKIVDHSKKPLRRKKDINTGAEKELYPDVSFNIPNIEGNASGYKHYEPFIDEFQGQQSCQMSNNQKEIYEEWVSSQTSDYDRILAPSDFK</sequence>
<reference evidence="2" key="1">
    <citation type="submission" date="2023-07" db="EMBL/GenBank/DDBJ databases">
        <authorList>
            <consortium name="AG Swart"/>
            <person name="Singh M."/>
            <person name="Singh A."/>
            <person name="Seah K."/>
            <person name="Emmerich C."/>
        </authorList>
    </citation>
    <scope>NUCLEOTIDE SEQUENCE</scope>
    <source>
        <strain evidence="2">DP1</strain>
    </source>
</reference>
<protein>
    <submittedName>
        <fullName evidence="2">Uncharacterized protein</fullName>
    </submittedName>
</protein>
<feature type="compositionally biased region" description="Basic and acidic residues" evidence="1">
    <location>
        <begin position="270"/>
        <end position="279"/>
    </location>
</feature>
<name>A0AAD1Y841_EUPCR</name>
<evidence type="ECO:0000313" key="3">
    <source>
        <dbReference type="Proteomes" id="UP001295684"/>
    </source>
</evidence>